<dbReference type="GO" id="GO:1903457">
    <property type="term" value="P:lactate catabolic process"/>
    <property type="evidence" value="ECO:0007669"/>
    <property type="project" value="TreeGrafter"/>
</dbReference>
<dbReference type="GO" id="GO:0046872">
    <property type="term" value="F:metal ion binding"/>
    <property type="evidence" value="ECO:0007669"/>
    <property type="project" value="UniProtKB-KW"/>
</dbReference>
<dbReference type="PROSITE" id="PS51387">
    <property type="entry name" value="FAD_PCMH"/>
    <property type="match status" value="1"/>
</dbReference>
<keyword evidence="2" id="KW-0285">Flavoprotein</keyword>
<dbReference type="InterPro" id="IPR016167">
    <property type="entry name" value="FAD-bd_PCMH_sub1"/>
</dbReference>
<feature type="domain" description="FAD-binding PCMH-type" evidence="9">
    <location>
        <begin position="44"/>
        <end position="276"/>
    </location>
</feature>
<dbReference type="InterPro" id="IPR016166">
    <property type="entry name" value="FAD-bd_PCMH"/>
</dbReference>
<dbReference type="InterPro" id="IPR016169">
    <property type="entry name" value="FAD-bd_PCMH_sub2"/>
</dbReference>
<dbReference type="SUPFAM" id="SSF46548">
    <property type="entry name" value="alpha-helical ferredoxin"/>
    <property type="match status" value="1"/>
</dbReference>
<dbReference type="PROSITE" id="PS00198">
    <property type="entry name" value="4FE4S_FER_1"/>
    <property type="match status" value="1"/>
</dbReference>
<dbReference type="EMBL" id="JAAZSQ010000004">
    <property type="protein sequence ID" value="NKX54262.1"/>
    <property type="molecule type" value="Genomic_DNA"/>
</dbReference>
<keyword evidence="4" id="KW-0274">FAD</keyword>
<dbReference type="InterPro" id="IPR017896">
    <property type="entry name" value="4Fe4S_Fe-S-bd"/>
</dbReference>
<dbReference type="Gene3D" id="1.10.1060.10">
    <property type="entry name" value="Alpha-helical ferredoxin"/>
    <property type="match status" value="1"/>
</dbReference>
<evidence type="ECO:0000313" key="11">
    <source>
        <dbReference type="Proteomes" id="UP000544090"/>
    </source>
</evidence>
<keyword evidence="3" id="KW-0479">Metal-binding</keyword>
<evidence type="ECO:0000256" key="5">
    <source>
        <dbReference type="ARBA" id="ARBA00023002"/>
    </source>
</evidence>
<dbReference type="InterPro" id="IPR016164">
    <property type="entry name" value="FAD-linked_Oxase-like_C"/>
</dbReference>
<evidence type="ECO:0000256" key="1">
    <source>
        <dbReference type="ARBA" id="ARBA00001974"/>
    </source>
</evidence>
<name>A0A7X6K3G0_9MICC</name>
<evidence type="ECO:0000256" key="3">
    <source>
        <dbReference type="ARBA" id="ARBA00022723"/>
    </source>
</evidence>
<dbReference type="PROSITE" id="PS51379">
    <property type="entry name" value="4FE4S_FER_2"/>
    <property type="match status" value="1"/>
</dbReference>
<dbReference type="Pfam" id="PF01565">
    <property type="entry name" value="FAD_binding_4"/>
    <property type="match status" value="1"/>
</dbReference>
<gene>
    <name evidence="10" type="ORF">HGG74_06830</name>
</gene>
<dbReference type="InterPro" id="IPR036318">
    <property type="entry name" value="FAD-bd_PCMH-like_sf"/>
</dbReference>
<organism evidence="10 11">
    <name type="scientific">Arthrobacter mobilis</name>
    <dbReference type="NCBI Taxonomy" id="2724944"/>
    <lineage>
        <taxon>Bacteria</taxon>
        <taxon>Bacillati</taxon>
        <taxon>Actinomycetota</taxon>
        <taxon>Actinomycetes</taxon>
        <taxon>Micrococcales</taxon>
        <taxon>Micrococcaceae</taxon>
        <taxon>Arthrobacter</taxon>
    </lineage>
</organism>
<keyword evidence="5" id="KW-0560">Oxidoreductase</keyword>
<proteinExistence type="predicted"/>
<dbReference type="AlphaFoldDB" id="A0A7X6K3G0"/>
<keyword evidence="11" id="KW-1185">Reference proteome</keyword>
<dbReference type="InterPro" id="IPR004017">
    <property type="entry name" value="Cys_rich_dom"/>
</dbReference>
<evidence type="ECO:0000256" key="4">
    <source>
        <dbReference type="ARBA" id="ARBA00022827"/>
    </source>
</evidence>
<dbReference type="Gene3D" id="3.30.70.2190">
    <property type="match status" value="1"/>
</dbReference>
<dbReference type="GO" id="GO:0008720">
    <property type="term" value="F:D-lactate dehydrogenase (NAD+) activity"/>
    <property type="evidence" value="ECO:0007669"/>
    <property type="project" value="TreeGrafter"/>
</dbReference>
<dbReference type="SUPFAM" id="SSF55103">
    <property type="entry name" value="FAD-linked oxidases, C-terminal domain"/>
    <property type="match status" value="1"/>
</dbReference>
<evidence type="ECO:0000256" key="7">
    <source>
        <dbReference type="ARBA" id="ARBA00023014"/>
    </source>
</evidence>
<dbReference type="InterPro" id="IPR009051">
    <property type="entry name" value="Helical_ferredxn"/>
</dbReference>
<evidence type="ECO:0000256" key="6">
    <source>
        <dbReference type="ARBA" id="ARBA00023004"/>
    </source>
</evidence>
<reference evidence="10 11" key="1">
    <citation type="submission" date="2020-04" db="EMBL/GenBank/DDBJ databases">
        <title>Arthrobacter sp. nov.</title>
        <authorList>
            <person name="Liu S."/>
        </authorList>
    </citation>
    <scope>NUCLEOTIDE SEQUENCE [LARGE SCALE GENOMIC DNA]</scope>
    <source>
        <strain evidence="10 11">E918</strain>
    </source>
</reference>
<dbReference type="GO" id="GO:0051536">
    <property type="term" value="F:iron-sulfur cluster binding"/>
    <property type="evidence" value="ECO:0007669"/>
    <property type="project" value="UniProtKB-KW"/>
</dbReference>
<dbReference type="SUPFAM" id="SSF56176">
    <property type="entry name" value="FAD-binding/transporter-associated domain-like"/>
    <property type="match status" value="1"/>
</dbReference>
<dbReference type="PANTHER" id="PTHR11748">
    <property type="entry name" value="D-LACTATE DEHYDROGENASE"/>
    <property type="match status" value="1"/>
</dbReference>
<dbReference type="GO" id="GO:0071949">
    <property type="term" value="F:FAD binding"/>
    <property type="evidence" value="ECO:0007669"/>
    <property type="project" value="InterPro"/>
</dbReference>
<dbReference type="Pfam" id="PF02913">
    <property type="entry name" value="FAD-oxidase_C"/>
    <property type="match status" value="1"/>
</dbReference>
<dbReference type="Gene3D" id="3.30.70.2740">
    <property type="match status" value="1"/>
</dbReference>
<accession>A0A7X6K3G0</accession>
<feature type="domain" description="4Fe-4S ferredoxin-type" evidence="8">
    <location>
        <begin position="632"/>
        <end position="663"/>
    </location>
</feature>
<dbReference type="GO" id="GO:0004458">
    <property type="term" value="F:D-lactate dehydrogenase (cytochrome) activity"/>
    <property type="evidence" value="ECO:0007669"/>
    <property type="project" value="TreeGrafter"/>
</dbReference>
<evidence type="ECO:0000256" key="2">
    <source>
        <dbReference type="ARBA" id="ARBA00022630"/>
    </source>
</evidence>
<dbReference type="Pfam" id="PF13183">
    <property type="entry name" value="Fer4_8"/>
    <property type="match status" value="1"/>
</dbReference>
<comment type="caution">
    <text evidence="10">The sequence shown here is derived from an EMBL/GenBank/DDBJ whole genome shotgun (WGS) entry which is preliminary data.</text>
</comment>
<dbReference type="InterPro" id="IPR004113">
    <property type="entry name" value="FAD-bd_oxidored_4_C"/>
</dbReference>
<dbReference type="InterPro" id="IPR006094">
    <property type="entry name" value="Oxid_FAD_bind_N"/>
</dbReference>
<sequence length="992" mass="104529">MVGMTSPRPAPAQPAVLARLAAAGLEADTSPRRLAEYSYDASNYRVPPLAVVFPRSPGDVVAAVAACRDTGTPLTGRGGGTSMAGNAVGPGLVLDFSRHMNRIHGIDEAAGTVSVDPGVVLSVLSREVERTTRGRFTFAPDPSSRTRATVGGAVGNDACGNHSVRYGRTSDHVVELDVVTADGARLTAAAGQLRATDPADSASAARAAELTQGLKELAQANLAAFRTELGRIQRQVSGYHLGHLLPEHGFDVARALVGSEGTCAIVTGARMKLVPRPASALLVCLGYADVVEAARDITTILGFSPAAVEGIDEAIVETMRFRRGAGAVRGLPAGKAWLYVDLDGDDPDAVAAEARKLLARLRTNGRLVDGRAVPDPAERASLWRVREDGAGLSSRLAGGGESWPGWEDSAVAPENLADYLADFRTLLDRHGLTGVMYGHFGAGCMHIRITYDLRTEAGRAVFRAFSREAAELVVRHGGSLSGEHGDGRARSELLPVMYSPALLAAFAEYRRLWDPAALLNPGSLTDPDPIDAQLALAGVPERQWRTSFDLRPVHAGGHALAETDDPATGSRVDPWVHAVQGCIGVGRCRTGSGGVMCPSYRATRDEKDSTRGRARVLQEMVRGARTVEEGWKSAEVREVLDLCLACKACSSDCPTGVDMATYKAEFFHHYYRHRLRPLAHFSLGWLPRWLKVTGQVAPLVNAVLSTPLARAAAVLGGLTTRRALPRFAAAGEWRRQVAAAGTAPATDGGGTVLFVDTFTRGFRPEVAGAAARVLAAAGRPAECAADACCGLTWISTGQLDTARKKLAHAAGVLDDGTDRPIVVVEPSCAAALRKDLPELVHTEQARRVAARVRSFAAHIGELAATGWQPAPAEPLPEHVILQTHCHEYSVFGAATQRQALAAAGIGTVTDATGCCGVAGNFGFEKDHYEVSMQVAEQALAPALRTAAGAVVLTDGFSCAMQVKQLDAARAGKHLAQLLDPDPPGAPRRPGLG</sequence>
<dbReference type="Proteomes" id="UP000544090">
    <property type="component" value="Unassembled WGS sequence"/>
</dbReference>
<dbReference type="PANTHER" id="PTHR11748:SF119">
    <property type="entry name" value="D-2-HYDROXYGLUTARATE DEHYDROGENASE"/>
    <property type="match status" value="1"/>
</dbReference>
<dbReference type="Gene3D" id="3.30.43.10">
    <property type="entry name" value="Uridine Diphospho-n-acetylenolpyruvylglucosamine Reductase, domain 2"/>
    <property type="match status" value="1"/>
</dbReference>
<dbReference type="Gene3D" id="3.30.465.10">
    <property type="match status" value="1"/>
</dbReference>
<comment type="cofactor">
    <cofactor evidence="1">
        <name>FAD</name>
        <dbReference type="ChEBI" id="CHEBI:57692"/>
    </cofactor>
</comment>
<dbReference type="InterPro" id="IPR017900">
    <property type="entry name" value="4Fe4S_Fe_S_CS"/>
</dbReference>
<evidence type="ECO:0000259" key="9">
    <source>
        <dbReference type="PROSITE" id="PS51387"/>
    </source>
</evidence>
<evidence type="ECO:0000313" key="10">
    <source>
        <dbReference type="EMBL" id="NKX54262.1"/>
    </source>
</evidence>
<keyword evidence="7" id="KW-0411">Iron-sulfur</keyword>
<protein>
    <submittedName>
        <fullName evidence="10">FAD-binding oxidoreductase</fullName>
    </submittedName>
</protein>
<evidence type="ECO:0000259" key="8">
    <source>
        <dbReference type="PROSITE" id="PS51379"/>
    </source>
</evidence>
<keyword evidence="6" id="KW-0408">Iron</keyword>
<dbReference type="Pfam" id="PF02754">
    <property type="entry name" value="CCG"/>
    <property type="match status" value="2"/>
</dbReference>